<evidence type="ECO:0000313" key="6">
    <source>
        <dbReference type="Proteomes" id="UP000799428"/>
    </source>
</evidence>
<keyword evidence="4" id="KW-0804">Transcription</keyword>
<keyword evidence="4" id="KW-0010">Activator</keyword>
<dbReference type="GO" id="GO:0016592">
    <property type="term" value="C:mediator complex"/>
    <property type="evidence" value="ECO:0007669"/>
    <property type="project" value="InterPro"/>
</dbReference>
<dbReference type="OrthoDB" id="1854899at2759"/>
<evidence type="ECO:0000256" key="3">
    <source>
        <dbReference type="ARBA" id="ARBA00023242"/>
    </source>
</evidence>
<organism evidence="5 6">
    <name type="scientific">Pleomassaria siparia CBS 279.74</name>
    <dbReference type="NCBI Taxonomy" id="1314801"/>
    <lineage>
        <taxon>Eukaryota</taxon>
        <taxon>Fungi</taxon>
        <taxon>Dikarya</taxon>
        <taxon>Ascomycota</taxon>
        <taxon>Pezizomycotina</taxon>
        <taxon>Dothideomycetes</taxon>
        <taxon>Pleosporomycetidae</taxon>
        <taxon>Pleosporales</taxon>
        <taxon>Pleomassariaceae</taxon>
        <taxon>Pleomassaria</taxon>
    </lineage>
</organism>
<dbReference type="InterPro" id="IPR013921">
    <property type="entry name" value="Mediator_Med20"/>
</dbReference>
<protein>
    <recommendedName>
        <fullName evidence="4">Mediator of RNA polymerase II transcription subunit 20</fullName>
    </recommendedName>
    <alternativeName>
        <fullName evidence="4">Mediator complex subunit 20</fullName>
    </alternativeName>
</protein>
<proteinExistence type="inferred from homology"/>
<dbReference type="GO" id="GO:0003712">
    <property type="term" value="F:transcription coregulator activity"/>
    <property type="evidence" value="ECO:0007669"/>
    <property type="project" value="InterPro"/>
</dbReference>
<reference evidence="5" key="1">
    <citation type="journal article" date="2020" name="Stud. Mycol.">
        <title>101 Dothideomycetes genomes: a test case for predicting lifestyles and emergence of pathogens.</title>
        <authorList>
            <person name="Haridas S."/>
            <person name="Albert R."/>
            <person name="Binder M."/>
            <person name="Bloem J."/>
            <person name="Labutti K."/>
            <person name="Salamov A."/>
            <person name="Andreopoulos B."/>
            <person name="Baker S."/>
            <person name="Barry K."/>
            <person name="Bills G."/>
            <person name="Bluhm B."/>
            <person name="Cannon C."/>
            <person name="Castanera R."/>
            <person name="Culley D."/>
            <person name="Daum C."/>
            <person name="Ezra D."/>
            <person name="Gonzalez J."/>
            <person name="Henrissat B."/>
            <person name="Kuo A."/>
            <person name="Liang C."/>
            <person name="Lipzen A."/>
            <person name="Lutzoni F."/>
            <person name="Magnuson J."/>
            <person name="Mondo S."/>
            <person name="Nolan M."/>
            <person name="Ohm R."/>
            <person name="Pangilinan J."/>
            <person name="Park H.-J."/>
            <person name="Ramirez L."/>
            <person name="Alfaro M."/>
            <person name="Sun H."/>
            <person name="Tritt A."/>
            <person name="Yoshinaga Y."/>
            <person name="Zwiers L.-H."/>
            <person name="Turgeon B."/>
            <person name="Goodwin S."/>
            <person name="Spatafora J."/>
            <person name="Crous P."/>
            <person name="Grigoriev I."/>
        </authorList>
    </citation>
    <scope>NUCLEOTIDE SEQUENCE</scope>
    <source>
        <strain evidence="5">CBS 279.74</strain>
    </source>
</reference>
<accession>A0A6G1KQI4</accession>
<keyword evidence="6" id="KW-1185">Reference proteome</keyword>
<comment type="similarity">
    <text evidence="2 4">Belongs to the Mediator complex subunit 20 family.</text>
</comment>
<evidence type="ECO:0000313" key="5">
    <source>
        <dbReference type="EMBL" id="KAF2714742.1"/>
    </source>
</evidence>
<comment type="subunit">
    <text evidence="4">Component of the Mediator complex.</text>
</comment>
<keyword evidence="4" id="KW-0805">Transcription regulation</keyword>
<comment type="function">
    <text evidence="4">Component of the Mediator complex, a coactivator involved in the regulated transcription of nearly all RNA polymerase II-dependent genes. Mediator functions as a bridge to convey information from gene-specific regulatory proteins to the basal RNA polymerase II transcription machinery. Mediator is recruited to promoters by direct interactions with regulatory proteins and serves as a scaffold for the assembly of a functional preinitiation complex with RNA polymerase II and the general transcription factors.</text>
</comment>
<dbReference type="GO" id="GO:0006357">
    <property type="term" value="P:regulation of transcription by RNA polymerase II"/>
    <property type="evidence" value="ECO:0007669"/>
    <property type="project" value="InterPro"/>
</dbReference>
<dbReference type="Proteomes" id="UP000799428">
    <property type="component" value="Unassembled WGS sequence"/>
</dbReference>
<evidence type="ECO:0000256" key="4">
    <source>
        <dbReference type="RuleBase" id="RU364152"/>
    </source>
</evidence>
<dbReference type="EMBL" id="MU005764">
    <property type="protein sequence ID" value="KAF2714742.1"/>
    <property type="molecule type" value="Genomic_DNA"/>
</dbReference>
<dbReference type="AlphaFoldDB" id="A0A6G1KQI4"/>
<evidence type="ECO:0000256" key="1">
    <source>
        <dbReference type="ARBA" id="ARBA00004123"/>
    </source>
</evidence>
<keyword evidence="3 4" id="KW-0539">Nucleus</keyword>
<name>A0A6G1KQI4_9PLEO</name>
<evidence type="ECO:0000256" key="2">
    <source>
        <dbReference type="ARBA" id="ARBA00010743"/>
    </source>
</evidence>
<sequence>MRYSGLYFIPIHGATQEASASTLASLIVGIESHFEFATRQSSWSLSHRLLRSVPPANLPPHAPKPAQSFQHILHVSYLSRDKTYCYIHPFTPPSAATVAAVGVKAETSATPSVGIKGEPTSQAGTPLPIQDTTGPTPGYGTIIAIPYAQSESHLGYLGTQLSPLWAYRHALHIYQGITYTAGQYILNIGEVRMARSGPSSSSNLVSPGVVVCITTVTGGDGYAEETDSGYGGDTEDIEMDIEELEGEVRQVWNVIKKGIDFGKGDIREVMMGRDALNGETQKEAVVRMWCDALKLRG</sequence>
<gene>
    <name evidence="4" type="primary">MED20</name>
    <name evidence="5" type="ORF">K504DRAFT_486572</name>
</gene>
<comment type="subcellular location">
    <subcellularLocation>
        <location evidence="1 4">Nucleus</location>
    </subcellularLocation>
</comment>
<dbReference type="Pfam" id="PF08612">
    <property type="entry name" value="Med20"/>
    <property type="match status" value="1"/>
</dbReference>